<dbReference type="Proteomes" id="UP000593571">
    <property type="component" value="Unassembled WGS sequence"/>
</dbReference>
<organism evidence="1 2">
    <name type="scientific">Rousettus aegyptiacus</name>
    <name type="common">Egyptian fruit bat</name>
    <name type="synonym">Pteropus aegyptiacus</name>
    <dbReference type="NCBI Taxonomy" id="9407"/>
    <lineage>
        <taxon>Eukaryota</taxon>
        <taxon>Metazoa</taxon>
        <taxon>Chordata</taxon>
        <taxon>Craniata</taxon>
        <taxon>Vertebrata</taxon>
        <taxon>Euteleostomi</taxon>
        <taxon>Mammalia</taxon>
        <taxon>Eutheria</taxon>
        <taxon>Laurasiatheria</taxon>
        <taxon>Chiroptera</taxon>
        <taxon>Yinpterochiroptera</taxon>
        <taxon>Pteropodoidea</taxon>
        <taxon>Pteropodidae</taxon>
        <taxon>Rousettinae</taxon>
        <taxon>Rousettus</taxon>
    </lineage>
</organism>
<sequence>MSSPGLTEAPLHMVSMHLRSELKYTETQTVQTAPTGGTGHILLEDAVRGEAQTSLPHALLTTTFIHLTQMPSFCRQRLVYFHQTPHLPAAHRTSGMGRARNNGHLSVMASDTGAGREGRGCFCA</sequence>
<proteinExistence type="predicted"/>
<keyword evidence="2" id="KW-1185">Reference proteome</keyword>
<comment type="caution">
    <text evidence="1">The sequence shown here is derived from an EMBL/GenBank/DDBJ whole genome shotgun (WGS) entry which is preliminary data.</text>
</comment>
<dbReference type="AlphaFoldDB" id="A0A7J8FIX0"/>
<reference evidence="1 2" key="1">
    <citation type="journal article" date="2020" name="Nature">
        <title>Six reference-quality genomes reveal evolution of bat adaptations.</title>
        <authorList>
            <person name="Jebb D."/>
            <person name="Huang Z."/>
            <person name="Pippel M."/>
            <person name="Hughes G.M."/>
            <person name="Lavrichenko K."/>
            <person name="Devanna P."/>
            <person name="Winkler S."/>
            <person name="Jermiin L.S."/>
            <person name="Skirmuntt E.C."/>
            <person name="Katzourakis A."/>
            <person name="Burkitt-Gray L."/>
            <person name="Ray D.A."/>
            <person name="Sullivan K.A.M."/>
            <person name="Roscito J.G."/>
            <person name="Kirilenko B.M."/>
            <person name="Davalos L.M."/>
            <person name="Corthals A.P."/>
            <person name="Power M.L."/>
            <person name="Jones G."/>
            <person name="Ransome R.D."/>
            <person name="Dechmann D.K.N."/>
            <person name="Locatelli A.G."/>
            <person name="Puechmaille S.J."/>
            <person name="Fedrigo O."/>
            <person name="Jarvis E.D."/>
            <person name="Hiller M."/>
            <person name="Vernes S.C."/>
            <person name="Myers E.W."/>
            <person name="Teeling E.C."/>
        </authorList>
    </citation>
    <scope>NUCLEOTIDE SEQUENCE [LARGE SCALE GENOMIC DNA]</scope>
    <source>
        <strain evidence="1">MRouAeg1</strain>
        <tissue evidence="1">Muscle</tissue>
    </source>
</reference>
<dbReference type="EMBL" id="JACASE010000007">
    <property type="protein sequence ID" value="KAF6447713.1"/>
    <property type="molecule type" value="Genomic_DNA"/>
</dbReference>
<gene>
    <name evidence="1" type="ORF">HJG63_012092</name>
</gene>
<name>A0A7J8FIX0_ROUAE</name>
<protein>
    <submittedName>
        <fullName evidence="1">Uncharacterized protein</fullName>
    </submittedName>
</protein>
<evidence type="ECO:0000313" key="2">
    <source>
        <dbReference type="Proteomes" id="UP000593571"/>
    </source>
</evidence>
<evidence type="ECO:0000313" key="1">
    <source>
        <dbReference type="EMBL" id="KAF6447713.1"/>
    </source>
</evidence>
<accession>A0A7J8FIX0</accession>